<protein>
    <recommendedName>
        <fullName evidence="3">Phage protein</fullName>
    </recommendedName>
</protein>
<evidence type="ECO:0008006" key="3">
    <source>
        <dbReference type="Google" id="ProtNLM"/>
    </source>
</evidence>
<keyword evidence="2" id="KW-1185">Reference proteome</keyword>
<organism evidence="1 2">
    <name type="scientific">Estrella lausannensis</name>
    <dbReference type="NCBI Taxonomy" id="483423"/>
    <lineage>
        <taxon>Bacteria</taxon>
        <taxon>Pseudomonadati</taxon>
        <taxon>Chlamydiota</taxon>
        <taxon>Chlamydiia</taxon>
        <taxon>Parachlamydiales</taxon>
        <taxon>Candidatus Criblamydiaceae</taxon>
        <taxon>Estrella</taxon>
    </lineage>
</organism>
<reference evidence="2" key="1">
    <citation type="submission" date="2015-06" db="EMBL/GenBank/DDBJ databases">
        <authorList>
            <person name="Bertelli C."/>
        </authorList>
    </citation>
    <scope>NUCLEOTIDE SEQUENCE [LARGE SCALE GENOMIC DNA]</scope>
    <source>
        <strain evidence="2">CRIB-30</strain>
    </source>
</reference>
<sequence length="58" mass="6505">MNKVELLKKIAQLESINDHLQTEINYVDQLMRMAGFQGGIETVKLAAMEIVKQAQSEG</sequence>
<name>A0A0H5E3M2_9BACT</name>
<dbReference type="Proteomes" id="UP000220251">
    <property type="component" value="Unassembled WGS sequence"/>
</dbReference>
<proteinExistence type="predicted"/>
<dbReference type="AlphaFoldDB" id="A0A0H5E3M2"/>
<dbReference type="RefSeq" id="WP_204250519.1">
    <property type="nucleotide sequence ID" value="NZ_CWGJ01000006.1"/>
</dbReference>
<evidence type="ECO:0000313" key="1">
    <source>
        <dbReference type="EMBL" id="CRX37815.1"/>
    </source>
</evidence>
<dbReference type="EMBL" id="CWGJ01000006">
    <property type="protein sequence ID" value="CRX37815.1"/>
    <property type="molecule type" value="Genomic_DNA"/>
</dbReference>
<accession>A0A0H5E3M2</accession>
<evidence type="ECO:0000313" key="2">
    <source>
        <dbReference type="Proteomes" id="UP000220251"/>
    </source>
</evidence>
<gene>
    <name evidence="1" type="ORF">ELAC_0460</name>
</gene>